<feature type="compositionally biased region" description="Polar residues" evidence="1">
    <location>
        <begin position="680"/>
        <end position="689"/>
    </location>
</feature>
<accession>A0A6A5WS53</accession>
<reference evidence="2" key="1">
    <citation type="journal article" date="2020" name="Stud. Mycol.">
        <title>101 Dothideomycetes genomes: a test case for predicting lifestyles and emergence of pathogens.</title>
        <authorList>
            <person name="Haridas S."/>
            <person name="Albert R."/>
            <person name="Binder M."/>
            <person name="Bloem J."/>
            <person name="Labutti K."/>
            <person name="Salamov A."/>
            <person name="Andreopoulos B."/>
            <person name="Baker S."/>
            <person name="Barry K."/>
            <person name="Bills G."/>
            <person name="Bluhm B."/>
            <person name="Cannon C."/>
            <person name="Castanera R."/>
            <person name="Culley D."/>
            <person name="Daum C."/>
            <person name="Ezra D."/>
            <person name="Gonzalez J."/>
            <person name="Henrissat B."/>
            <person name="Kuo A."/>
            <person name="Liang C."/>
            <person name="Lipzen A."/>
            <person name="Lutzoni F."/>
            <person name="Magnuson J."/>
            <person name="Mondo S."/>
            <person name="Nolan M."/>
            <person name="Ohm R."/>
            <person name="Pangilinan J."/>
            <person name="Park H.-J."/>
            <person name="Ramirez L."/>
            <person name="Alfaro M."/>
            <person name="Sun H."/>
            <person name="Tritt A."/>
            <person name="Yoshinaga Y."/>
            <person name="Zwiers L.-H."/>
            <person name="Turgeon B."/>
            <person name="Goodwin S."/>
            <person name="Spatafora J."/>
            <person name="Crous P."/>
            <person name="Grigoriev I."/>
        </authorList>
    </citation>
    <scope>NUCLEOTIDE SEQUENCE</scope>
    <source>
        <strain evidence="2">CBS 123094</strain>
    </source>
</reference>
<evidence type="ECO:0000313" key="3">
    <source>
        <dbReference type="Proteomes" id="UP000799779"/>
    </source>
</evidence>
<sequence length="703" mass="77999">MAKQPNKPSGSRKSRRIQEKEAQKGNAPAKPTPTRTRGPVLRANDEKNPLATGQTPAIDVDGRIISVRSLFKDLDGDKGALALATNNPEIWDDKAIGQLKNKLRNWRPNYAAALQKYYEVKEELDEARSDGNSKDIERLAKTEDAMLKKFKALKLRGFDQKTKRKDAYNTCKVKVLQYEDFLYYQNPIHRRQRFVKIYRTKAEAARAKRLKLEPVTTHDEWLDKVLLHFDKLGVGSRKHRPNPVGPEQLRAWTPKARRTQGGQGNFPTKRTRPCSLRYDMDAITKRQLEIEEENTVPVEREWPGVVHRTHTERRAAQKSLYTNASGTFFRTDSGLYISAAEKPDDWPTSYDGLGIVKSGIICTNTHNETIHNNFDRKLVVTNEMVESTPWMEETYGRREFHIHRGLSPSSSVNSPPNSPPHKSKKDKDLDMALDEASHHFNVLHKQWPFGENQVMGVQDRQNRSKVPYSPLDILAPEGEIVPEGVNDPSSKANRKKRKRAEFADPELLEEVDGRMKFKRPAPDGWSIDAWREACNIGDDQVMTFGHYGDLQSPQGFFPQKFVSPDLVAAVKNGRIGLSGGNPNLGGNTGGSSGSGGGSNGNSNGGGSGGSPPGGESDDEVLPYDGDLFRQSYMECCGVYNPRISSDGHTGLIPGETSETSQMVSEAEEPEVVEGTPTAPVEQTLQNTTIEGGEGGEGGPGDSA</sequence>
<feature type="compositionally biased region" description="Gly residues" evidence="1">
    <location>
        <begin position="691"/>
        <end position="703"/>
    </location>
</feature>
<evidence type="ECO:0000256" key="1">
    <source>
        <dbReference type="SAM" id="MobiDB-lite"/>
    </source>
</evidence>
<keyword evidence="3" id="KW-1185">Reference proteome</keyword>
<proteinExistence type="predicted"/>
<feature type="region of interest" description="Disordered" evidence="1">
    <location>
        <begin position="654"/>
        <end position="703"/>
    </location>
</feature>
<name>A0A6A5WS53_9PLEO</name>
<evidence type="ECO:0000313" key="2">
    <source>
        <dbReference type="EMBL" id="KAF2003619.1"/>
    </source>
</evidence>
<gene>
    <name evidence="2" type="ORF">P154DRAFT_572807</name>
</gene>
<dbReference type="EMBL" id="ML977571">
    <property type="protein sequence ID" value="KAF2003619.1"/>
    <property type="molecule type" value="Genomic_DNA"/>
</dbReference>
<feature type="region of interest" description="Disordered" evidence="1">
    <location>
        <begin position="577"/>
        <end position="622"/>
    </location>
</feature>
<feature type="region of interest" description="Disordered" evidence="1">
    <location>
        <begin position="405"/>
        <end position="427"/>
    </location>
</feature>
<protein>
    <submittedName>
        <fullName evidence="2">Uncharacterized protein</fullName>
    </submittedName>
</protein>
<dbReference type="Proteomes" id="UP000799779">
    <property type="component" value="Unassembled WGS sequence"/>
</dbReference>
<feature type="region of interest" description="Disordered" evidence="1">
    <location>
        <begin position="480"/>
        <end position="499"/>
    </location>
</feature>
<feature type="region of interest" description="Disordered" evidence="1">
    <location>
        <begin position="1"/>
        <end position="55"/>
    </location>
</feature>
<dbReference type="OrthoDB" id="3798423at2759"/>
<feature type="compositionally biased region" description="Gly residues" evidence="1">
    <location>
        <begin position="577"/>
        <end position="612"/>
    </location>
</feature>
<dbReference type="AlphaFoldDB" id="A0A6A5WS53"/>
<organism evidence="2 3">
    <name type="scientific">Amniculicola lignicola CBS 123094</name>
    <dbReference type="NCBI Taxonomy" id="1392246"/>
    <lineage>
        <taxon>Eukaryota</taxon>
        <taxon>Fungi</taxon>
        <taxon>Dikarya</taxon>
        <taxon>Ascomycota</taxon>
        <taxon>Pezizomycotina</taxon>
        <taxon>Dothideomycetes</taxon>
        <taxon>Pleosporomycetidae</taxon>
        <taxon>Pleosporales</taxon>
        <taxon>Amniculicolaceae</taxon>
        <taxon>Amniculicola</taxon>
    </lineage>
</organism>